<dbReference type="PANTHER" id="PTHR30353">
    <property type="entry name" value="INNER MEMBRANE PROTEIN DEDA-RELATED"/>
    <property type="match status" value="1"/>
</dbReference>
<evidence type="ECO:0000256" key="7">
    <source>
        <dbReference type="RuleBase" id="RU367016"/>
    </source>
</evidence>
<dbReference type="InterPro" id="IPR032816">
    <property type="entry name" value="VTT_dom"/>
</dbReference>
<organism evidence="9 10">
    <name type="scientific">Thorsellia anophelis DSM 18579</name>
    <dbReference type="NCBI Taxonomy" id="1123402"/>
    <lineage>
        <taxon>Bacteria</taxon>
        <taxon>Pseudomonadati</taxon>
        <taxon>Pseudomonadota</taxon>
        <taxon>Gammaproteobacteria</taxon>
        <taxon>Enterobacterales</taxon>
        <taxon>Thorselliaceae</taxon>
        <taxon>Thorsellia</taxon>
    </lineage>
</organism>
<evidence type="ECO:0000256" key="3">
    <source>
        <dbReference type="ARBA" id="ARBA00022475"/>
    </source>
</evidence>
<evidence type="ECO:0000259" key="8">
    <source>
        <dbReference type="Pfam" id="PF09335"/>
    </source>
</evidence>
<dbReference type="Proteomes" id="UP000242642">
    <property type="component" value="Unassembled WGS sequence"/>
</dbReference>
<keyword evidence="6 7" id="KW-0472">Membrane</keyword>
<protein>
    <submittedName>
        <fullName evidence="9">Membrane protein DedA, SNARE-associated domain</fullName>
    </submittedName>
</protein>
<sequence>MMQTLAQFLTESIFIAALILFVITFVESIAIVGLLVPSAIIMTAVGALIAQSYFNFYLAWAIAFLGCFLGDGCSFLLGKYFKTPIMKNSWIIKQKKIIDKAESSLINNRFMAIVLGRYIGVFRPIIPLFAGILNLNWKAYIVPSFVACLTWPVLYLLPGIIAGAAAKFPEGVSPTGFQLLLALVIIMSWLLLWFIPKFKKIRKLQSNRCDDNPNDAEIPRWLIQLCHKKTALILIGLSCFVLVCATYLLVTHPLFSVYSSILKHVFSL</sequence>
<feature type="transmembrane region" description="Helical" evidence="7">
    <location>
        <begin position="57"/>
        <end position="77"/>
    </location>
</feature>
<comment type="subcellular location">
    <subcellularLocation>
        <location evidence="1 7">Cell membrane</location>
        <topology evidence="1 7">Multi-pass membrane protein</topology>
    </subcellularLocation>
</comment>
<dbReference type="EMBL" id="FOHV01000011">
    <property type="protein sequence ID" value="SET20835.1"/>
    <property type="molecule type" value="Genomic_DNA"/>
</dbReference>
<feature type="transmembrane region" description="Helical" evidence="7">
    <location>
        <begin position="230"/>
        <end position="250"/>
    </location>
</feature>
<evidence type="ECO:0000256" key="2">
    <source>
        <dbReference type="ARBA" id="ARBA00010792"/>
    </source>
</evidence>
<evidence type="ECO:0000256" key="6">
    <source>
        <dbReference type="ARBA" id="ARBA00023136"/>
    </source>
</evidence>
<gene>
    <name evidence="9" type="ORF">SAMN02583745_01689</name>
</gene>
<evidence type="ECO:0000313" key="9">
    <source>
        <dbReference type="EMBL" id="SET20835.1"/>
    </source>
</evidence>
<reference evidence="10" key="1">
    <citation type="submission" date="2016-10" db="EMBL/GenBank/DDBJ databases">
        <authorList>
            <person name="Varghese N."/>
            <person name="Submissions S."/>
        </authorList>
    </citation>
    <scope>NUCLEOTIDE SEQUENCE [LARGE SCALE GENOMIC DNA]</scope>
    <source>
        <strain evidence="10">DSM 18579</strain>
    </source>
</reference>
<feature type="transmembrane region" description="Helical" evidence="7">
    <location>
        <begin position="140"/>
        <end position="165"/>
    </location>
</feature>
<evidence type="ECO:0000256" key="4">
    <source>
        <dbReference type="ARBA" id="ARBA00022692"/>
    </source>
</evidence>
<comment type="similarity">
    <text evidence="2 7">Belongs to the DedA family.</text>
</comment>
<evidence type="ECO:0000256" key="5">
    <source>
        <dbReference type="ARBA" id="ARBA00022989"/>
    </source>
</evidence>
<proteinExistence type="inferred from homology"/>
<evidence type="ECO:0000256" key="1">
    <source>
        <dbReference type="ARBA" id="ARBA00004651"/>
    </source>
</evidence>
<dbReference type="Pfam" id="PF09335">
    <property type="entry name" value="VTT_dom"/>
    <property type="match status" value="1"/>
</dbReference>
<dbReference type="RefSeq" id="WP_093319649.1">
    <property type="nucleotide sequence ID" value="NZ_FOHV01000011.1"/>
</dbReference>
<accession>A0A1I0CP81</accession>
<name>A0A1I0CP81_9GAMM</name>
<dbReference type="PANTHER" id="PTHR30353:SF15">
    <property type="entry name" value="INNER MEMBRANE PROTEIN YABI"/>
    <property type="match status" value="1"/>
</dbReference>
<dbReference type="OrthoDB" id="9780918at2"/>
<keyword evidence="3 7" id="KW-1003">Cell membrane</keyword>
<keyword evidence="4 7" id="KW-0812">Transmembrane</keyword>
<dbReference type="GO" id="GO:0005886">
    <property type="term" value="C:plasma membrane"/>
    <property type="evidence" value="ECO:0007669"/>
    <property type="project" value="UniProtKB-SubCell"/>
</dbReference>
<dbReference type="AlphaFoldDB" id="A0A1I0CP81"/>
<feature type="transmembrane region" description="Helical" evidence="7">
    <location>
        <begin position="177"/>
        <end position="195"/>
    </location>
</feature>
<dbReference type="STRING" id="1123402.SAMN02583745_01689"/>
<evidence type="ECO:0000313" key="10">
    <source>
        <dbReference type="Proteomes" id="UP000242642"/>
    </source>
</evidence>
<keyword evidence="5 7" id="KW-1133">Transmembrane helix</keyword>
<feature type="transmembrane region" description="Helical" evidence="7">
    <location>
        <begin position="110"/>
        <end position="133"/>
    </location>
</feature>
<keyword evidence="10" id="KW-1185">Reference proteome</keyword>
<dbReference type="InterPro" id="IPR032818">
    <property type="entry name" value="DedA-like"/>
</dbReference>
<feature type="domain" description="VTT" evidence="8">
    <location>
        <begin position="36"/>
        <end position="159"/>
    </location>
</feature>